<organism evidence="1 2">
    <name type="scientific">Vigna unguiculata</name>
    <name type="common">Cowpea</name>
    <dbReference type="NCBI Taxonomy" id="3917"/>
    <lineage>
        <taxon>Eukaryota</taxon>
        <taxon>Viridiplantae</taxon>
        <taxon>Streptophyta</taxon>
        <taxon>Embryophyta</taxon>
        <taxon>Tracheophyta</taxon>
        <taxon>Spermatophyta</taxon>
        <taxon>Magnoliopsida</taxon>
        <taxon>eudicotyledons</taxon>
        <taxon>Gunneridae</taxon>
        <taxon>Pentapetalae</taxon>
        <taxon>rosids</taxon>
        <taxon>fabids</taxon>
        <taxon>Fabales</taxon>
        <taxon>Fabaceae</taxon>
        <taxon>Papilionoideae</taxon>
        <taxon>50 kb inversion clade</taxon>
        <taxon>NPAAA clade</taxon>
        <taxon>indigoferoid/millettioid clade</taxon>
        <taxon>Phaseoleae</taxon>
        <taxon>Vigna</taxon>
    </lineage>
</organism>
<evidence type="ECO:0000313" key="2">
    <source>
        <dbReference type="Proteomes" id="UP000501690"/>
    </source>
</evidence>
<reference evidence="1 2" key="1">
    <citation type="submission" date="2019-04" db="EMBL/GenBank/DDBJ databases">
        <title>An improved genome assembly and genetic linkage map for asparagus bean, Vigna unguiculata ssp. sesquipedialis.</title>
        <authorList>
            <person name="Xia Q."/>
            <person name="Zhang R."/>
            <person name="Dong Y."/>
        </authorList>
    </citation>
    <scope>NUCLEOTIDE SEQUENCE [LARGE SCALE GENOMIC DNA]</scope>
    <source>
        <tissue evidence="1">Leaf</tissue>
    </source>
</reference>
<protein>
    <submittedName>
        <fullName evidence="1">Uncharacterized protein</fullName>
    </submittedName>
</protein>
<proteinExistence type="predicted"/>
<keyword evidence="2" id="KW-1185">Reference proteome</keyword>
<dbReference type="Proteomes" id="UP000501690">
    <property type="component" value="Linkage Group LG5"/>
</dbReference>
<name>A0A4D6LVD6_VIGUN</name>
<dbReference type="EMBL" id="CP039349">
    <property type="protein sequence ID" value="QCD93019.1"/>
    <property type="molecule type" value="Genomic_DNA"/>
</dbReference>
<sequence length="61" mass="7025">MSTEEMKALRQENWLKRKVKAEVANAKGKDKEIPDDLNTTHRTSSRVITLHDTNKASKYNP</sequence>
<dbReference type="AlphaFoldDB" id="A0A4D6LVD6"/>
<gene>
    <name evidence="1" type="ORF">DEO72_LG5g1089</name>
</gene>
<accession>A0A4D6LVD6</accession>
<evidence type="ECO:0000313" key="1">
    <source>
        <dbReference type="EMBL" id="QCD93019.1"/>
    </source>
</evidence>